<keyword evidence="3" id="KW-1185">Reference proteome</keyword>
<dbReference type="CDD" id="cd22644">
    <property type="entry name" value="DotZ"/>
    <property type="match status" value="1"/>
</dbReference>
<evidence type="ECO:0000313" key="3">
    <source>
        <dbReference type="Proteomes" id="UP000054698"/>
    </source>
</evidence>
<reference evidence="2 4" key="2">
    <citation type="submission" date="2018-06" db="EMBL/GenBank/DDBJ databases">
        <authorList>
            <consortium name="Pathogen Informatics"/>
            <person name="Doyle S."/>
        </authorList>
    </citation>
    <scope>NUCLEOTIDE SEQUENCE [LARGE SCALE GENOMIC DNA]</scope>
    <source>
        <strain evidence="2 4">NCTC12022</strain>
    </source>
</reference>
<dbReference type="Pfam" id="PF23129">
    <property type="entry name" value="DotZ"/>
    <property type="match status" value="1"/>
</dbReference>
<organism evidence="1 3">
    <name type="scientific">Legionella feeleii</name>
    <dbReference type="NCBI Taxonomy" id="453"/>
    <lineage>
        <taxon>Bacteria</taxon>
        <taxon>Pseudomonadati</taxon>
        <taxon>Pseudomonadota</taxon>
        <taxon>Gammaproteobacteria</taxon>
        <taxon>Legionellales</taxon>
        <taxon>Legionellaceae</taxon>
        <taxon>Legionella</taxon>
    </lineage>
</organism>
<proteinExistence type="predicted"/>
<evidence type="ECO:0000313" key="4">
    <source>
        <dbReference type="Proteomes" id="UP000251942"/>
    </source>
</evidence>
<sequence length="294" mass="33907">MSEEKAESDLSMWYSTYGLITAERILEKCKIKLPQEDLFAAVKNPNNFYHRLLRVPMKNVFNGIILQQAHDYQVYAQKLFVDYLLSGETAKDEESPGGLTRDDLEAMRKKLVEIGDEFHQLEFTQDKLIAESQRSLIKHASEWKKILQGIAKKIKPALPLVSVDKSEEKIIQAINHLIIKENTAPGETVSFKSSVWGDLEKILGQSIGNELKQLIVDELVKLTEFAESIEQSLVNFIERVSDIGRSLRQYRTDFYNLILRVNELIQLLPEYRINPEQTEENRESLYFDADLGEQ</sequence>
<dbReference type="STRING" id="453.Lfee_3091"/>
<evidence type="ECO:0000313" key="2">
    <source>
        <dbReference type="EMBL" id="SPX60009.1"/>
    </source>
</evidence>
<dbReference type="OrthoDB" id="5649041at2"/>
<name>A0A0W0TII8_9GAMM</name>
<dbReference type="Proteomes" id="UP000251942">
    <property type="component" value="Unassembled WGS sequence"/>
</dbReference>
<dbReference type="EMBL" id="LNYB01000085">
    <property type="protein sequence ID" value="KTC95426.1"/>
    <property type="molecule type" value="Genomic_DNA"/>
</dbReference>
<accession>A0A0W0TII8</accession>
<reference evidence="1 3" key="1">
    <citation type="submission" date="2015-11" db="EMBL/GenBank/DDBJ databases">
        <title>Genomic analysis of 38 Legionella species identifies large and diverse effector repertoires.</title>
        <authorList>
            <person name="Burstein D."/>
            <person name="Amaro F."/>
            <person name="Zusman T."/>
            <person name="Lifshitz Z."/>
            <person name="Cohen O."/>
            <person name="Gilbert J.A."/>
            <person name="Pupko T."/>
            <person name="Shuman H.A."/>
            <person name="Segal G."/>
        </authorList>
    </citation>
    <scope>NUCLEOTIDE SEQUENCE [LARGE SCALE GENOMIC DNA]</scope>
    <source>
        <strain evidence="1 3">WO-44C</strain>
    </source>
</reference>
<protein>
    <submittedName>
        <fullName evidence="1">Uncharacterized protein</fullName>
    </submittedName>
</protein>
<dbReference type="InterPro" id="IPR049719">
    <property type="entry name" value="DotZ-like"/>
</dbReference>
<dbReference type="AlphaFoldDB" id="A0A0W0TII8"/>
<dbReference type="RefSeq" id="WP_058447883.1">
    <property type="nucleotide sequence ID" value="NZ_CAAAHT010000005.1"/>
</dbReference>
<dbReference type="PATRIC" id="fig|453.4.peg.3372"/>
<dbReference type="Proteomes" id="UP000054698">
    <property type="component" value="Unassembled WGS sequence"/>
</dbReference>
<gene>
    <name evidence="1" type="ORF">Lfee_3091</name>
    <name evidence="2" type="ORF">NCTC12022_00725</name>
</gene>
<dbReference type="EMBL" id="UASS01000005">
    <property type="protein sequence ID" value="SPX60009.1"/>
    <property type="molecule type" value="Genomic_DNA"/>
</dbReference>
<evidence type="ECO:0000313" key="1">
    <source>
        <dbReference type="EMBL" id="KTC95426.1"/>
    </source>
</evidence>